<proteinExistence type="predicted"/>
<feature type="transmembrane region" description="Helical" evidence="1">
    <location>
        <begin position="348"/>
        <end position="365"/>
    </location>
</feature>
<feature type="transmembrane region" description="Helical" evidence="1">
    <location>
        <begin position="377"/>
        <end position="395"/>
    </location>
</feature>
<dbReference type="RefSeq" id="WP_166009910.1">
    <property type="nucleotide sequence ID" value="NZ_CP049888.1"/>
</dbReference>
<feature type="transmembrane region" description="Helical" evidence="1">
    <location>
        <begin position="78"/>
        <end position="98"/>
    </location>
</feature>
<evidence type="ECO:0000313" key="2">
    <source>
        <dbReference type="EMBL" id="QIL50369.1"/>
    </source>
</evidence>
<keyword evidence="1" id="KW-0472">Membrane</keyword>
<dbReference type="Proteomes" id="UP000500741">
    <property type="component" value="Chromosome"/>
</dbReference>
<feature type="transmembrane region" description="Helical" evidence="1">
    <location>
        <begin position="228"/>
        <end position="247"/>
    </location>
</feature>
<feature type="transmembrane region" description="Helical" evidence="1">
    <location>
        <begin position="137"/>
        <end position="157"/>
    </location>
</feature>
<feature type="transmembrane region" description="Helical" evidence="1">
    <location>
        <begin position="321"/>
        <end position="342"/>
    </location>
</feature>
<protein>
    <submittedName>
        <fullName evidence="2">YfhO family protein</fullName>
    </submittedName>
</protein>
<keyword evidence="1" id="KW-0812">Transmembrane</keyword>
<dbReference type="InterPro" id="IPR018580">
    <property type="entry name" value="Uncharacterised_YfhO"/>
</dbReference>
<sequence length="925" mass="105299">MKRLFKHALSIYTMLFLIIAIIVFGPFLLTGNSLIWNADGITQHLPALIQWHHDLQNVFFDHQMPAAWDWNISLGQDYLQTFSYYVMGDIFTYPLIFIKATQIVSYYNIMIIIRLWLAGAALIYVAPRLTDHRFPNWILGAGGLIYTFSGFTAFIAFEHPFFINPLIIFPLLCWSLIRFIKKGGWKFLTIMVAWTLWNNFYFAFMLALATFLIWLWFLLTQPQFKKRTLLACGPIILGFFISAPLFLPSVLATLNAVRTNTIIANGLIFYPINYYIALPGNLIGNESLPLFWLNGGLSFISVVAVVFSFTHFRQFKTYNLIWIVTIVGLCFPIFAAIFNGGTSPSNRWLLLISLPVALISMELLAHLDQLTMKDLKISGLLGGLATISLFISHNLNVNLNFGLLIACFFSGLFLLALSLNRPIQIKTKVWLLIMLSLGLSLLMLRNHATDYNPTTTSIVPHQTIKTLLKNQKEFRTNDKDQPRIYIDQQLGNIEGIAPASNLPLVSGLNNIESYWSLQNKSTNQFLQGLQIQSSNPNDVVGNLDQRNLIFNILGVKNIWTDQSKNLPKTYLENQEATTHQLSMGTSKDAYPRLYLPKYTVSPKTYQQLTPTEKEATLVDSVVMRGGHQNSNFAKKVETASIALNGRNDWQTTVEHTYTTQPSVLPDGITLKANPKLKGMELHLEISELSFIPSTWQQRQQFAYNNYIFNNQQNQQNPQNQPDLRFNPTGFKLNWYKNNLNNFGRKMSGYNLDVNYQNKTNYVYQTGANNLSFYQHRNALTINLGPAKQYTHDQFIPLTFSQEGTYHYKATIKAVPIDARFDQVAKQIQRTAPIVKYQKNQFTAQINVQQDQWLVSTIPWSQGWTSSTNQLKSVNNGMLGIHLHKGNNKIKVSYQTPGLKLSLAVGTIGLLIFIGVIICIILRKNK</sequence>
<keyword evidence="1" id="KW-1133">Transmembrane helix</keyword>
<evidence type="ECO:0000256" key="1">
    <source>
        <dbReference type="SAM" id="Phobius"/>
    </source>
</evidence>
<dbReference type="Pfam" id="PF09586">
    <property type="entry name" value="YfhO"/>
    <property type="match status" value="1"/>
</dbReference>
<organism evidence="2 3">
    <name type="scientific">Weissella coleopterorum</name>
    <dbReference type="NCBI Taxonomy" id="2714949"/>
    <lineage>
        <taxon>Bacteria</taxon>
        <taxon>Bacillati</taxon>
        <taxon>Bacillota</taxon>
        <taxon>Bacilli</taxon>
        <taxon>Lactobacillales</taxon>
        <taxon>Lactobacillaceae</taxon>
        <taxon>Weissella</taxon>
    </lineage>
</organism>
<evidence type="ECO:0000313" key="3">
    <source>
        <dbReference type="Proteomes" id="UP000500741"/>
    </source>
</evidence>
<keyword evidence="3" id="KW-1185">Reference proteome</keyword>
<feature type="transmembrane region" description="Helical" evidence="1">
    <location>
        <begin position="900"/>
        <end position="921"/>
    </location>
</feature>
<feature type="transmembrane region" description="Helical" evidence="1">
    <location>
        <begin position="401"/>
        <end position="417"/>
    </location>
</feature>
<dbReference type="KEGG" id="wco:G7084_02970"/>
<dbReference type="EMBL" id="CP049888">
    <property type="protein sequence ID" value="QIL50369.1"/>
    <property type="molecule type" value="Genomic_DNA"/>
</dbReference>
<feature type="transmembrane region" description="Helical" evidence="1">
    <location>
        <begin position="162"/>
        <end position="180"/>
    </location>
</feature>
<gene>
    <name evidence="2" type="ORF">G7084_02970</name>
</gene>
<dbReference type="PANTHER" id="PTHR38454">
    <property type="entry name" value="INTEGRAL MEMBRANE PROTEIN-RELATED"/>
    <property type="match status" value="1"/>
</dbReference>
<reference evidence="2 3" key="1">
    <citation type="submission" date="2020-03" db="EMBL/GenBank/DDBJ databases">
        <title>Weissella sp. nov., isolated from Cybister lewisianus.</title>
        <authorList>
            <person name="Hyun D.-W."/>
            <person name="Bae J.-W."/>
        </authorList>
    </citation>
    <scope>NUCLEOTIDE SEQUENCE [LARGE SCALE GENOMIC DNA]</scope>
    <source>
        <strain evidence="2 3">HDW19</strain>
    </source>
</reference>
<accession>A0A6G8AZH8</accession>
<feature type="transmembrane region" description="Helical" evidence="1">
    <location>
        <begin position="105"/>
        <end position="125"/>
    </location>
</feature>
<feature type="transmembrane region" description="Helical" evidence="1">
    <location>
        <begin position="9"/>
        <end position="29"/>
    </location>
</feature>
<dbReference type="PANTHER" id="PTHR38454:SF1">
    <property type="entry name" value="INTEGRAL MEMBRANE PROTEIN"/>
    <property type="match status" value="1"/>
</dbReference>
<feature type="transmembrane region" description="Helical" evidence="1">
    <location>
        <begin position="290"/>
        <end position="309"/>
    </location>
</feature>
<feature type="transmembrane region" description="Helical" evidence="1">
    <location>
        <begin position="200"/>
        <end position="219"/>
    </location>
</feature>
<name>A0A6G8AZH8_9LACO</name>
<dbReference type="AlphaFoldDB" id="A0A6G8AZH8"/>